<dbReference type="PANTHER" id="PTHR19288">
    <property type="entry name" value="4-NITROPHENYLPHOSPHATASE-RELATED"/>
    <property type="match status" value="1"/>
</dbReference>
<dbReference type="PANTHER" id="PTHR19288:SF46">
    <property type="entry name" value="HALOACID DEHALOGENASE-LIKE HYDROLASE DOMAIN-CONTAINING PROTEIN 2"/>
    <property type="match status" value="1"/>
</dbReference>
<dbReference type="SFLD" id="SFLDG01139">
    <property type="entry name" value="C2.A:_Pyridoxal_Phosphate_Phos"/>
    <property type="match status" value="1"/>
</dbReference>
<protein>
    <recommendedName>
        <fullName evidence="5">Phosphoglycolate phosphatase</fullName>
    </recommendedName>
</protein>
<keyword evidence="4" id="KW-1185">Reference proteome</keyword>
<dbReference type="SFLD" id="SFLDF00039">
    <property type="entry name" value="phosphoglycolate_phosphatase_2"/>
    <property type="match status" value="1"/>
</dbReference>
<evidence type="ECO:0000256" key="1">
    <source>
        <dbReference type="ARBA" id="ARBA00022801"/>
    </source>
</evidence>
<evidence type="ECO:0000256" key="2">
    <source>
        <dbReference type="SAM" id="SignalP"/>
    </source>
</evidence>
<evidence type="ECO:0008006" key="5">
    <source>
        <dbReference type="Google" id="ProtNLM"/>
    </source>
</evidence>
<evidence type="ECO:0000313" key="4">
    <source>
        <dbReference type="Proteomes" id="UP001165060"/>
    </source>
</evidence>
<dbReference type="InterPro" id="IPR036412">
    <property type="entry name" value="HAD-like_sf"/>
</dbReference>
<organism evidence="3 4">
    <name type="scientific">Tetraparma gracilis</name>
    <dbReference type="NCBI Taxonomy" id="2962635"/>
    <lineage>
        <taxon>Eukaryota</taxon>
        <taxon>Sar</taxon>
        <taxon>Stramenopiles</taxon>
        <taxon>Ochrophyta</taxon>
        <taxon>Bolidophyceae</taxon>
        <taxon>Parmales</taxon>
        <taxon>Triparmaceae</taxon>
        <taxon>Tetraparma</taxon>
    </lineage>
</organism>
<keyword evidence="1" id="KW-0378">Hydrolase</keyword>
<keyword evidence="2" id="KW-0732">Signal</keyword>
<reference evidence="3 4" key="1">
    <citation type="journal article" date="2023" name="Commun. Biol.">
        <title>Genome analysis of Parmales, the sister group of diatoms, reveals the evolutionary specialization of diatoms from phago-mixotrophs to photoautotrophs.</title>
        <authorList>
            <person name="Ban H."/>
            <person name="Sato S."/>
            <person name="Yoshikawa S."/>
            <person name="Yamada K."/>
            <person name="Nakamura Y."/>
            <person name="Ichinomiya M."/>
            <person name="Sato N."/>
            <person name="Blanc-Mathieu R."/>
            <person name="Endo H."/>
            <person name="Kuwata A."/>
            <person name="Ogata H."/>
        </authorList>
    </citation>
    <scope>NUCLEOTIDE SEQUENCE [LARGE SCALE GENOMIC DNA]</scope>
</reference>
<proteinExistence type="predicted"/>
<dbReference type="EMBL" id="BRYB01001058">
    <property type="protein sequence ID" value="GMI42280.1"/>
    <property type="molecule type" value="Genomic_DNA"/>
</dbReference>
<dbReference type="NCBIfam" id="TIGR01460">
    <property type="entry name" value="HAD-SF-IIA"/>
    <property type="match status" value="1"/>
</dbReference>
<dbReference type="SUPFAM" id="SSF56784">
    <property type="entry name" value="HAD-like"/>
    <property type="match status" value="1"/>
</dbReference>
<dbReference type="PIRSF" id="PIRSF000915">
    <property type="entry name" value="PGP-type_phosphatase"/>
    <property type="match status" value="1"/>
</dbReference>
<dbReference type="InterPro" id="IPR006349">
    <property type="entry name" value="PGP_euk"/>
</dbReference>
<dbReference type="Pfam" id="PF13344">
    <property type="entry name" value="Hydrolase_6"/>
    <property type="match status" value="1"/>
</dbReference>
<evidence type="ECO:0000313" key="3">
    <source>
        <dbReference type="EMBL" id="GMI42280.1"/>
    </source>
</evidence>
<accession>A0ABQ6N890</accession>
<sequence>MSLLLLLLMLPLLASAFLPPPRPSLAPSLITSRLLASVPRLSSPATWLEGIDTFVFDCDGVIWRGDSVIDGVPGILAKLRAAGKKIFFVTNNSTKSRKGYKAKFDSLGLDVKAEEIFSSSFAAAAYLQQTKFLEKRKGKKVYVIGEVGIGEELDLIGVPWVGGPGDKDKVAELSPGSKVEHDEDVGAVIVGFDRHVNYFKIQNAQLCINENEDCEFIATNLDAVTHLTDAQEWAGNGAMVGAIKGCTGVEPTVVGKPSPLMIDFMVDQLKLERSKIAMVGDRLDTDVVFGTSNGLQTCLVLSGVTTEEKLLSDDNAIAPDFFASSIADFYPEA</sequence>
<name>A0ABQ6N890_9STRA</name>
<dbReference type="Gene3D" id="3.40.50.1000">
    <property type="entry name" value="HAD superfamily/HAD-like"/>
    <property type="match status" value="2"/>
</dbReference>
<dbReference type="InterPro" id="IPR023214">
    <property type="entry name" value="HAD_sf"/>
</dbReference>
<dbReference type="Pfam" id="PF13242">
    <property type="entry name" value="Hydrolase_like"/>
    <property type="match status" value="1"/>
</dbReference>
<feature type="signal peptide" evidence="2">
    <location>
        <begin position="1"/>
        <end position="16"/>
    </location>
</feature>
<feature type="chain" id="PRO_5045945810" description="Phosphoglycolate phosphatase" evidence="2">
    <location>
        <begin position="17"/>
        <end position="333"/>
    </location>
</feature>
<comment type="caution">
    <text evidence="3">The sequence shown here is derived from an EMBL/GenBank/DDBJ whole genome shotgun (WGS) entry which is preliminary data.</text>
</comment>
<dbReference type="SFLD" id="SFLDS00003">
    <property type="entry name" value="Haloacid_Dehalogenase"/>
    <property type="match status" value="1"/>
</dbReference>
<dbReference type="Proteomes" id="UP001165060">
    <property type="component" value="Unassembled WGS sequence"/>
</dbReference>
<dbReference type="InterPro" id="IPR006357">
    <property type="entry name" value="HAD-SF_hydro_IIA"/>
</dbReference>
<gene>
    <name evidence="3" type="ORF">TeGR_g9460</name>
</gene>
<dbReference type="NCBIfam" id="TIGR01452">
    <property type="entry name" value="PGP_euk"/>
    <property type="match status" value="1"/>
</dbReference>